<dbReference type="FunFam" id="1.20.1250.20:FF:000232">
    <property type="entry name" value="Organic cation/carnitine transporter 7"/>
    <property type="match status" value="1"/>
</dbReference>
<dbReference type="GO" id="GO:0022857">
    <property type="term" value="F:transmembrane transporter activity"/>
    <property type="evidence" value="ECO:0007669"/>
    <property type="project" value="InterPro"/>
</dbReference>
<feature type="transmembrane region" description="Helical" evidence="6">
    <location>
        <begin position="156"/>
        <end position="177"/>
    </location>
</feature>
<evidence type="ECO:0000256" key="1">
    <source>
        <dbReference type="ARBA" id="ARBA00004141"/>
    </source>
</evidence>
<dbReference type="InterPro" id="IPR005828">
    <property type="entry name" value="MFS_sugar_transport-like"/>
</dbReference>
<dbReference type="GO" id="GO:0016020">
    <property type="term" value="C:membrane"/>
    <property type="evidence" value="ECO:0007669"/>
    <property type="project" value="UniProtKB-SubCell"/>
</dbReference>
<protein>
    <recommendedName>
        <fullName evidence="7">Major facilitator superfamily (MFS) profile domain-containing protein</fullName>
    </recommendedName>
</protein>
<keyword evidence="9" id="KW-1185">Reference proteome</keyword>
<dbReference type="PANTHER" id="PTHR23511:SF5">
    <property type="entry name" value="MAJOR FACILITATOR-TYPE TRANSPORTER HXNZ-RELATED"/>
    <property type="match status" value="1"/>
</dbReference>
<dbReference type="Pfam" id="PF00083">
    <property type="entry name" value="Sugar_tr"/>
    <property type="match status" value="1"/>
</dbReference>
<keyword evidence="5 6" id="KW-0472">Membrane</keyword>
<dbReference type="PROSITE" id="PS00216">
    <property type="entry name" value="SUGAR_TRANSPORT_1"/>
    <property type="match status" value="1"/>
</dbReference>
<dbReference type="EMBL" id="JACMSC010000004">
    <property type="protein sequence ID" value="KAG6525153.1"/>
    <property type="molecule type" value="Genomic_DNA"/>
</dbReference>
<evidence type="ECO:0000256" key="6">
    <source>
        <dbReference type="SAM" id="Phobius"/>
    </source>
</evidence>
<dbReference type="InterPro" id="IPR011701">
    <property type="entry name" value="MFS"/>
</dbReference>
<feature type="transmembrane region" description="Helical" evidence="6">
    <location>
        <begin position="354"/>
        <end position="379"/>
    </location>
</feature>
<keyword evidence="2" id="KW-0813">Transport</keyword>
<dbReference type="Proteomes" id="UP000734854">
    <property type="component" value="Unassembled WGS sequence"/>
</dbReference>
<evidence type="ECO:0000256" key="5">
    <source>
        <dbReference type="ARBA" id="ARBA00023136"/>
    </source>
</evidence>
<evidence type="ECO:0000256" key="2">
    <source>
        <dbReference type="ARBA" id="ARBA00022448"/>
    </source>
</evidence>
<reference evidence="8 9" key="1">
    <citation type="submission" date="2020-08" db="EMBL/GenBank/DDBJ databases">
        <title>Plant Genome Project.</title>
        <authorList>
            <person name="Zhang R.-G."/>
        </authorList>
    </citation>
    <scope>NUCLEOTIDE SEQUENCE [LARGE SCALE GENOMIC DNA]</scope>
    <source>
        <tissue evidence="8">Rhizome</tissue>
    </source>
</reference>
<accession>A0A8J5HY03</accession>
<sequence length="545" mass="60665">MILRSQNTIPGRKQLHHMAFFLWRQDDGASNGFLSLSLRQRPFKGVAVPRFLPSEFWLQETKQMEEARTTYTVDDALLSVGFGKFQALILVYAGMGWVAEAMEIMLLSFVGSSVQEEWNITPNKESLLTSVVFGGMMVGAYSGGVVSDNYGRRKGFLFTSLVTAVAGFLSSFSPNYICLITSRFIVGIGLGGAHVFASWFLEFIPAPNRGTWMAVYQISWTVGTILEASLAWFIMPTLGWRWLLAVSSLPAFVLLLFYNIAPESPRYLSMRSKADAVCMLEKMARMNKMMLPHGTFTSDPKSEFDINHDSSETTPLITHQICETSTISKDTKTEVGLISVFYKLLSPKLARTTLLLWIVYFGNAFAYYGIVLLTSELTIKCNWNAPLLSVSKDNSYRDIFVTSFAELPGLLLSAAIVDRIGRRPSMLIFLFTNCFLLIPLFWHQNELLTTSLLFGARACIMGSFSILYVYAPEVYPTSLRTTGVGVANAISRIGAMICPLVAVGLVKGCYQIAAISLFEIVIFLTGLAIMFFPLETKGRRLTDTL</sequence>
<proteinExistence type="predicted"/>
<keyword evidence="3 6" id="KW-0812">Transmembrane</keyword>
<evidence type="ECO:0000313" key="8">
    <source>
        <dbReference type="EMBL" id="KAG6525153.1"/>
    </source>
</evidence>
<feature type="transmembrane region" description="Helical" evidence="6">
    <location>
        <begin position="448"/>
        <end position="471"/>
    </location>
</feature>
<evidence type="ECO:0000259" key="7">
    <source>
        <dbReference type="PROSITE" id="PS50850"/>
    </source>
</evidence>
<feature type="transmembrane region" description="Helical" evidence="6">
    <location>
        <begin position="424"/>
        <end position="442"/>
    </location>
</feature>
<dbReference type="PROSITE" id="PS50850">
    <property type="entry name" value="MFS"/>
    <property type="match status" value="1"/>
</dbReference>
<organism evidence="8 9">
    <name type="scientific">Zingiber officinale</name>
    <name type="common">Ginger</name>
    <name type="synonym">Amomum zingiber</name>
    <dbReference type="NCBI Taxonomy" id="94328"/>
    <lineage>
        <taxon>Eukaryota</taxon>
        <taxon>Viridiplantae</taxon>
        <taxon>Streptophyta</taxon>
        <taxon>Embryophyta</taxon>
        <taxon>Tracheophyta</taxon>
        <taxon>Spermatophyta</taxon>
        <taxon>Magnoliopsida</taxon>
        <taxon>Liliopsida</taxon>
        <taxon>Zingiberales</taxon>
        <taxon>Zingiberaceae</taxon>
        <taxon>Zingiber</taxon>
    </lineage>
</organism>
<feature type="transmembrane region" description="Helical" evidence="6">
    <location>
        <begin position="183"/>
        <end position="201"/>
    </location>
</feature>
<dbReference type="Gene3D" id="1.20.1250.20">
    <property type="entry name" value="MFS general substrate transporter like domains"/>
    <property type="match status" value="1"/>
</dbReference>
<evidence type="ECO:0000256" key="3">
    <source>
        <dbReference type="ARBA" id="ARBA00022692"/>
    </source>
</evidence>
<feature type="domain" description="Major facilitator superfamily (MFS) profile" evidence="7">
    <location>
        <begin position="89"/>
        <end position="537"/>
    </location>
</feature>
<dbReference type="AlphaFoldDB" id="A0A8J5HY03"/>
<comment type="caution">
    <text evidence="8">The sequence shown here is derived from an EMBL/GenBank/DDBJ whole genome shotgun (WGS) entry which is preliminary data.</text>
</comment>
<dbReference type="PANTHER" id="PTHR23511">
    <property type="entry name" value="SYNAPTIC VESICLE GLYCOPROTEIN 2"/>
    <property type="match status" value="1"/>
</dbReference>
<dbReference type="SUPFAM" id="SSF103473">
    <property type="entry name" value="MFS general substrate transporter"/>
    <property type="match status" value="1"/>
</dbReference>
<dbReference type="InterPro" id="IPR020846">
    <property type="entry name" value="MFS_dom"/>
</dbReference>
<dbReference type="InterPro" id="IPR036259">
    <property type="entry name" value="MFS_trans_sf"/>
</dbReference>
<feature type="transmembrane region" description="Helical" evidence="6">
    <location>
        <begin position="127"/>
        <end position="144"/>
    </location>
</feature>
<comment type="subcellular location">
    <subcellularLocation>
        <location evidence="1">Membrane</location>
        <topology evidence="1">Multi-pass membrane protein</topology>
    </subcellularLocation>
</comment>
<evidence type="ECO:0000313" key="9">
    <source>
        <dbReference type="Proteomes" id="UP000734854"/>
    </source>
</evidence>
<dbReference type="Pfam" id="PF07690">
    <property type="entry name" value="MFS_1"/>
    <property type="match status" value="1"/>
</dbReference>
<keyword evidence="4 6" id="KW-1133">Transmembrane helix</keyword>
<feature type="transmembrane region" description="Helical" evidence="6">
    <location>
        <begin position="87"/>
        <end position="107"/>
    </location>
</feature>
<gene>
    <name evidence="8" type="ORF">ZIOFF_015105</name>
</gene>
<feature type="transmembrane region" description="Helical" evidence="6">
    <location>
        <begin position="512"/>
        <end position="532"/>
    </location>
</feature>
<name>A0A8J5HY03_ZINOF</name>
<feature type="transmembrane region" description="Helical" evidence="6">
    <location>
        <begin position="399"/>
        <end position="417"/>
    </location>
</feature>
<feature type="transmembrane region" description="Helical" evidence="6">
    <location>
        <begin position="240"/>
        <end position="261"/>
    </location>
</feature>
<evidence type="ECO:0000256" key="4">
    <source>
        <dbReference type="ARBA" id="ARBA00022989"/>
    </source>
</evidence>
<dbReference type="InterPro" id="IPR005829">
    <property type="entry name" value="Sugar_transporter_CS"/>
</dbReference>
<feature type="transmembrane region" description="Helical" evidence="6">
    <location>
        <begin position="483"/>
        <end position="506"/>
    </location>
</feature>
<feature type="transmembrane region" description="Helical" evidence="6">
    <location>
        <begin position="213"/>
        <end position="234"/>
    </location>
</feature>